<dbReference type="SUPFAM" id="SSF159664">
    <property type="entry name" value="CobE/GbiG C-terminal domain-like"/>
    <property type="match status" value="1"/>
</dbReference>
<dbReference type="AlphaFoldDB" id="A0A6I6EPV2"/>
<feature type="domain" description="CobE/GbiG C-terminal" evidence="1">
    <location>
        <begin position="215"/>
        <end position="330"/>
    </location>
</feature>
<dbReference type="GO" id="GO:0009236">
    <property type="term" value="P:cobalamin biosynthetic process"/>
    <property type="evidence" value="ECO:0007669"/>
    <property type="project" value="InterPro"/>
</dbReference>
<evidence type="ECO:0000313" key="4">
    <source>
        <dbReference type="EMBL" id="QGU94423.1"/>
    </source>
</evidence>
<reference evidence="4 5" key="1">
    <citation type="submission" date="2019-12" db="EMBL/GenBank/DDBJ databases">
        <title>Genome sequenceing of Clostridium bovifaecis.</title>
        <authorList>
            <person name="Yao Y."/>
        </authorList>
    </citation>
    <scope>NUCLEOTIDE SEQUENCE [LARGE SCALE GENOMIC DNA]</scope>
    <source>
        <strain evidence="4 5">BXX</strain>
    </source>
</reference>
<dbReference type="Gene3D" id="3.30.420.180">
    <property type="entry name" value="CobE/GbiG C-terminal domain"/>
    <property type="match status" value="1"/>
</dbReference>
<dbReference type="InterPro" id="IPR002750">
    <property type="entry name" value="CobE/GbiG_C"/>
</dbReference>
<feature type="domain" description="Cobalamin synthesis G N-terminal" evidence="2">
    <location>
        <begin position="43"/>
        <end position="121"/>
    </location>
</feature>
<feature type="domain" description="Cobalamin biosynthesis central region" evidence="3">
    <location>
        <begin position="127"/>
        <end position="197"/>
    </location>
</feature>
<dbReference type="InterPro" id="IPR052553">
    <property type="entry name" value="CbiG_hydrolase"/>
</dbReference>
<dbReference type="Gene3D" id="3.40.50.11220">
    <property type="match status" value="1"/>
</dbReference>
<accession>A0A6I6EPV2</accession>
<dbReference type="PANTHER" id="PTHR37477:SF1">
    <property type="entry name" value="COBALT-PRECORRIN-5A HYDROLASE"/>
    <property type="match status" value="1"/>
</dbReference>
<organism evidence="4 5">
    <name type="scientific">Clostridium bovifaecis</name>
    <dbReference type="NCBI Taxonomy" id="2184719"/>
    <lineage>
        <taxon>Bacteria</taxon>
        <taxon>Bacillati</taxon>
        <taxon>Bacillota</taxon>
        <taxon>Clostridia</taxon>
        <taxon>Eubacteriales</taxon>
        <taxon>Clostridiaceae</taxon>
        <taxon>Clostridium</taxon>
    </lineage>
</organism>
<keyword evidence="4" id="KW-0378">Hydrolase</keyword>
<protein>
    <submittedName>
        <fullName evidence="4">Cobalt-precorrin 5A hydrolase</fullName>
        <ecNumber evidence="4">3.7.1.12</ecNumber>
    </submittedName>
</protein>
<dbReference type="InterPro" id="IPR036518">
    <property type="entry name" value="CobE/GbiG_C_sf"/>
</dbReference>
<dbReference type="PANTHER" id="PTHR37477">
    <property type="entry name" value="COBALT-PRECORRIN-5A HYDROLASE"/>
    <property type="match status" value="1"/>
</dbReference>
<evidence type="ECO:0000259" key="2">
    <source>
        <dbReference type="Pfam" id="PF11760"/>
    </source>
</evidence>
<dbReference type="InterPro" id="IPR021745">
    <property type="entry name" value="CbiG_mid"/>
</dbReference>
<dbReference type="Proteomes" id="UP000422764">
    <property type="component" value="Chromosome"/>
</dbReference>
<dbReference type="InterPro" id="IPR038029">
    <property type="entry name" value="GbiG_N_sf"/>
</dbReference>
<dbReference type="InterPro" id="IPR021744">
    <property type="entry name" value="CbiG_N"/>
</dbReference>
<evidence type="ECO:0000259" key="3">
    <source>
        <dbReference type="Pfam" id="PF11761"/>
    </source>
</evidence>
<dbReference type="EC" id="3.7.1.12" evidence="4"/>
<dbReference type="Pfam" id="PF01890">
    <property type="entry name" value="CbiG_C"/>
    <property type="match status" value="1"/>
</dbReference>
<dbReference type="EMBL" id="CP046522">
    <property type="protein sequence ID" value="QGU94423.1"/>
    <property type="molecule type" value="Genomic_DNA"/>
</dbReference>
<evidence type="ECO:0000259" key="1">
    <source>
        <dbReference type="Pfam" id="PF01890"/>
    </source>
</evidence>
<dbReference type="NCBIfam" id="NF004466">
    <property type="entry name" value="PRK05788.1-4"/>
    <property type="match status" value="1"/>
</dbReference>
<keyword evidence="5" id="KW-1185">Reference proteome</keyword>
<evidence type="ECO:0000313" key="5">
    <source>
        <dbReference type="Proteomes" id="UP000422764"/>
    </source>
</evidence>
<proteinExistence type="predicted"/>
<dbReference type="SUPFAM" id="SSF159672">
    <property type="entry name" value="CbiG N-terminal domain-like"/>
    <property type="match status" value="1"/>
</dbReference>
<gene>
    <name evidence="4" type="primary">cbiG</name>
    <name evidence="4" type="ORF">GOM49_04280</name>
</gene>
<dbReference type="Pfam" id="PF11761">
    <property type="entry name" value="CbiG_mid"/>
    <property type="match status" value="1"/>
</dbReference>
<name>A0A6I6EPV2_9CLOT</name>
<dbReference type="GO" id="GO:0043779">
    <property type="term" value="F:cobalt-precorrin-5A acetaldehyde-lyase activity"/>
    <property type="evidence" value="ECO:0007669"/>
    <property type="project" value="UniProtKB-EC"/>
</dbReference>
<sequence>MKIAGVTFTSQGKKIIEKLREHMEIYHYYKDKNSNFNIKTLGKKLMKEYEAIIFIGAAGIAVRTIAPFITTKDKDPAVLVIDNEGKFVISLLSGHLGGANELTLKVSNILKAQPVITTATDSFGIEAPDIIAKKNNYVIEDLSKAKNISALLVKGEKVGFLNDEAPSYLPSGYVRLNRNEKELKGLVHITNKKIHPKAVGLSKDITTLKLIKKNIILGIGCRKNYSSEKMLNYVEKILNEYNIDTTAIKLITTVEVKKNEEAILKLAETCNCPIKIWTIDDIKTVQHKFKGSDFVEKTLGIRSVCQPSVDLCGARILVDKIACDGMTLCIGEGE</sequence>
<dbReference type="Pfam" id="PF11760">
    <property type="entry name" value="CbiG_N"/>
    <property type="match status" value="1"/>
</dbReference>